<name>A0A644Z546_9ZZZZ</name>
<dbReference type="PANTHER" id="PTHR30146:SF138">
    <property type="entry name" value="TRANSCRIPTIONAL REGULATORY PROTEIN"/>
    <property type="match status" value="1"/>
</dbReference>
<dbReference type="GO" id="GO:0003700">
    <property type="term" value="F:DNA-binding transcription factor activity"/>
    <property type="evidence" value="ECO:0007669"/>
    <property type="project" value="TreeGrafter"/>
</dbReference>
<comment type="caution">
    <text evidence="5">The sequence shown here is derived from an EMBL/GenBank/DDBJ whole genome shotgun (WGS) entry which is preliminary data.</text>
</comment>
<dbReference type="Pfam" id="PF00356">
    <property type="entry name" value="LacI"/>
    <property type="match status" value="1"/>
</dbReference>
<reference evidence="5" key="1">
    <citation type="submission" date="2019-08" db="EMBL/GenBank/DDBJ databases">
        <authorList>
            <person name="Kucharzyk K."/>
            <person name="Murdoch R.W."/>
            <person name="Higgins S."/>
            <person name="Loffler F."/>
        </authorList>
    </citation>
    <scope>NUCLEOTIDE SEQUENCE</scope>
</reference>
<evidence type="ECO:0000256" key="2">
    <source>
        <dbReference type="ARBA" id="ARBA00023125"/>
    </source>
</evidence>
<dbReference type="CDD" id="cd01392">
    <property type="entry name" value="HTH_LacI"/>
    <property type="match status" value="1"/>
</dbReference>
<dbReference type="GO" id="GO:0000976">
    <property type="term" value="F:transcription cis-regulatory region binding"/>
    <property type="evidence" value="ECO:0007669"/>
    <property type="project" value="TreeGrafter"/>
</dbReference>
<dbReference type="Pfam" id="PF00532">
    <property type="entry name" value="Peripla_BP_1"/>
    <property type="match status" value="1"/>
</dbReference>
<sequence length="348" mass="38545">MSDKKRPTIRDVAREAHVSIATVSRAISDSGYPMNDALRERVRSIAVEMGYHPSVAAQMLRQDASRDICLIVPNISNPYYLQALRGINAVVSENDYMFVLCNTERQAQREHEYLRQLYQRQCLGAIISSVDTNPDTINQYVEKGMKIVLLDQQLRGAKCPTIRFDSRGSGELATSYLLSLGHLKIAFATMPLSRWTRQEIYHGYQDALNGAGISPDERYLFVADPPSDSYGGDIELTAGANIAADFISGRCDATAILCINDMVAFGVLQTLLQNGIRVPDDVSVMGFDDVPFAGVYSPALTTIRYPSEQTGRFAAMMLLDSISSNKGLDTIEMQLTPQLVVRQSTRKL</sequence>
<keyword evidence="3" id="KW-0804">Transcription</keyword>
<dbReference type="AlphaFoldDB" id="A0A644Z546"/>
<dbReference type="PROSITE" id="PS50932">
    <property type="entry name" value="HTH_LACI_2"/>
    <property type="match status" value="1"/>
</dbReference>
<dbReference type="EMBL" id="VSSQ01007378">
    <property type="protein sequence ID" value="MPM35727.1"/>
    <property type="molecule type" value="Genomic_DNA"/>
</dbReference>
<dbReference type="Gene3D" id="1.10.260.40">
    <property type="entry name" value="lambda repressor-like DNA-binding domains"/>
    <property type="match status" value="1"/>
</dbReference>
<keyword evidence="1" id="KW-0805">Transcription regulation</keyword>
<feature type="domain" description="HTH lacI-type" evidence="4">
    <location>
        <begin position="7"/>
        <end position="62"/>
    </location>
</feature>
<dbReference type="CDD" id="cd06267">
    <property type="entry name" value="PBP1_LacI_sugar_binding-like"/>
    <property type="match status" value="1"/>
</dbReference>
<evidence type="ECO:0000259" key="4">
    <source>
        <dbReference type="PROSITE" id="PS50932"/>
    </source>
</evidence>
<protein>
    <submittedName>
        <fullName evidence="5">Ribose operon repressor</fullName>
    </submittedName>
</protein>
<evidence type="ECO:0000256" key="3">
    <source>
        <dbReference type="ARBA" id="ARBA00023163"/>
    </source>
</evidence>
<dbReference type="PROSITE" id="PS00356">
    <property type="entry name" value="HTH_LACI_1"/>
    <property type="match status" value="1"/>
</dbReference>
<dbReference type="SMART" id="SM00354">
    <property type="entry name" value="HTH_LACI"/>
    <property type="match status" value="1"/>
</dbReference>
<dbReference type="InterPro" id="IPR010982">
    <property type="entry name" value="Lambda_DNA-bd_dom_sf"/>
</dbReference>
<dbReference type="PANTHER" id="PTHR30146">
    <property type="entry name" value="LACI-RELATED TRANSCRIPTIONAL REPRESSOR"/>
    <property type="match status" value="1"/>
</dbReference>
<dbReference type="Gene3D" id="3.40.50.2300">
    <property type="match status" value="2"/>
</dbReference>
<organism evidence="5">
    <name type="scientific">bioreactor metagenome</name>
    <dbReference type="NCBI Taxonomy" id="1076179"/>
    <lineage>
        <taxon>unclassified sequences</taxon>
        <taxon>metagenomes</taxon>
        <taxon>ecological metagenomes</taxon>
    </lineage>
</organism>
<evidence type="ECO:0000313" key="5">
    <source>
        <dbReference type="EMBL" id="MPM35727.1"/>
    </source>
</evidence>
<gene>
    <name evidence="5" type="primary">rbsR_10</name>
    <name evidence="5" type="ORF">SDC9_82320</name>
</gene>
<dbReference type="InterPro" id="IPR028082">
    <property type="entry name" value="Peripla_BP_I"/>
</dbReference>
<dbReference type="InterPro" id="IPR000843">
    <property type="entry name" value="HTH_LacI"/>
</dbReference>
<keyword evidence="2" id="KW-0238">DNA-binding</keyword>
<accession>A0A644Z546</accession>
<dbReference type="SUPFAM" id="SSF47413">
    <property type="entry name" value="lambda repressor-like DNA-binding domains"/>
    <property type="match status" value="1"/>
</dbReference>
<dbReference type="SUPFAM" id="SSF53822">
    <property type="entry name" value="Periplasmic binding protein-like I"/>
    <property type="match status" value="1"/>
</dbReference>
<evidence type="ECO:0000256" key="1">
    <source>
        <dbReference type="ARBA" id="ARBA00023015"/>
    </source>
</evidence>
<proteinExistence type="predicted"/>
<dbReference type="InterPro" id="IPR001761">
    <property type="entry name" value="Peripla_BP/Lac1_sug-bd_dom"/>
</dbReference>